<evidence type="ECO:0000256" key="2">
    <source>
        <dbReference type="ARBA" id="ARBA00023186"/>
    </source>
</evidence>
<feature type="coiled-coil region" evidence="4">
    <location>
        <begin position="43"/>
        <end position="117"/>
    </location>
</feature>
<organism evidence="5 6">
    <name type="scientific">Lodderomyces beijingensis</name>
    <dbReference type="NCBI Taxonomy" id="1775926"/>
    <lineage>
        <taxon>Eukaryota</taxon>
        <taxon>Fungi</taxon>
        <taxon>Dikarya</taxon>
        <taxon>Ascomycota</taxon>
        <taxon>Saccharomycotina</taxon>
        <taxon>Pichiomycetes</taxon>
        <taxon>Debaryomycetaceae</taxon>
        <taxon>Candida/Lodderomyces clade</taxon>
        <taxon>Lodderomyces</taxon>
    </lineage>
</organism>
<evidence type="ECO:0000256" key="1">
    <source>
        <dbReference type="ARBA" id="ARBA00008045"/>
    </source>
</evidence>
<dbReference type="RefSeq" id="XP_066830931.1">
    <property type="nucleotide sequence ID" value="XM_066974164.1"/>
</dbReference>
<evidence type="ECO:0000256" key="4">
    <source>
        <dbReference type="SAM" id="Coils"/>
    </source>
</evidence>
<dbReference type="Pfam" id="PF01920">
    <property type="entry name" value="Prefoldin_2"/>
    <property type="match status" value="1"/>
</dbReference>
<keyword evidence="6" id="KW-1185">Reference proteome</keyword>
<dbReference type="PANTHER" id="PTHR21100:SF9">
    <property type="entry name" value="PREFOLDIN SUBUNIT 4"/>
    <property type="match status" value="1"/>
</dbReference>
<dbReference type="Gene3D" id="1.10.287.370">
    <property type="match status" value="1"/>
</dbReference>
<evidence type="ECO:0000313" key="5">
    <source>
        <dbReference type="EMBL" id="CAK9439893.1"/>
    </source>
</evidence>
<dbReference type="PIRSF" id="PIRSF016477">
    <property type="entry name" value="Prefoldin_subunit_4"/>
    <property type="match status" value="1"/>
</dbReference>
<comment type="function">
    <text evidence="3">Binds specifically to cytosolic chaperonin (c-CPN) and transfers target proteins to it. Binds to nascent polypeptide chain and promotes folding in an environment in which there are many competing pathways for nonnative proteins.</text>
</comment>
<dbReference type="PANTHER" id="PTHR21100">
    <property type="entry name" value="PREFOLDIN SUBUNIT 4"/>
    <property type="match status" value="1"/>
</dbReference>
<sequence>MELLPEGQRNTATEVEWSDQQKINKFSRLVSKQDKLQHTLVKYKQEKEYLDDLQLELELLDEDESIQYKVGDFFLFMRVSEALDKIESDDKSLSGKIESVENELEQFEDELASLKKELYAKFGKNINLER</sequence>
<evidence type="ECO:0000256" key="3">
    <source>
        <dbReference type="PIRNR" id="PIRNR016477"/>
    </source>
</evidence>
<dbReference type="EMBL" id="OZ022409">
    <property type="protein sequence ID" value="CAK9439893.1"/>
    <property type="molecule type" value="Genomic_DNA"/>
</dbReference>
<dbReference type="GeneID" id="92209189"/>
<dbReference type="Proteomes" id="UP001497383">
    <property type="component" value="Chromosome 5"/>
</dbReference>
<dbReference type="SUPFAM" id="SSF46579">
    <property type="entry name" value="Prefoldin"/>
    <property type="match status" value="1"/>
</dbReference>
<evidence type="ECO:0000313" key="6">
    <source>
        <dbReference type="Proteomes" id="UP001497383"/>
    </source>
</evidence>
<gene>
    <name evidence="5" type="ORF">LODBEIA_P39930</name>
</gene>
<protein>
    <recommendedName>
        <fullName evidence="3">Prefoldin subunit 4</fullName>
    </recommendedName>
</protein>
<comment type="similarity">
    <text evidence="1 3">Belongs to the prefoldin subunit beta family.</text>
</comment>
<comment type="subunit">
    <text evidence="3">Heterohexamer of two PFD-alpha type and four PFD-beta type subunits.</text>
</comment>
<dbReference type="InterPro" id="IPR016661">
    <property type="entry name" value="PFDN4"/>
</dbReference>
<name>A0ABP0ZPC7_9ASCO</name>
<keyword evidence="2 3" id="KW-0143">Chaperone</keyword>
<proteinExistence type="inferred from homology"/>
<dbReference type="InterPro" id="IPR009053">
    <property type="entry name" value="Prefoldin"/>
</dbReference>
<keyword evidence="4" id="KW-0175">Coiled coil</keyword>
<accession>A0ABP0ZPC7</accession>
<dbReference type="InterPro" id="IPR002777">
    <property type="entry name" value="PFD_beta-like"/>
</dbReference>
<reference evidence="5 6" key="1">
    <citation type="submission" date="2024-03" db="EMBL/GenBank/DDBJ databases">
        <authorList>
            <person name="Brejova B."/>
        </authorList>
    </citation>
    <scope>NUCLEOTIDE SEQUENCE [LARGE SCALE GENOMIC DNA]</scope>
    <source>
        <strain evidence="5 6">CBS 14171</strain>
    </source>
</reference>